<gene>
    <name evidence="2" type="ORF">BJX63DRAFT_437269</name>
</gene>
<evidence type="ECO:0000313" key="3">
    <source>
        <dbReference type="Proteomes" id="UP001610334"/>
    </source>
</evidence>
<dbReference type="Proteomes" id="UP001610334">
    <property type="component" value="Unassembled WGS sequence"/>
</dbReference>
<proteinExistence type="predicted"/>
<comment type="caution">
    <text evidence="2">The sequence shown here is derived from an EMBL/GenBank/DDBJ whole genome shotgun (WGS) entry which is preliminary data.</text>
</comment>
<reference evidence="2 3" key="1">
    <citation type="submission" date="2024-07" db="EMBL/GenBank/DDBJ databases">
        <title>Section-level genome sequencing and comparative genomics of Aspergillus sections Usti and Cavernicolus.</title>
        <authorList>
            <consortium name="Lawrence Berkeley National Laboratory"/>
            <person name="Nybo J.L."/>
            <person name="Vesth T.C."/>
            <person name="Theobald S."/>
            <person name="Frisvad J.C."/>
            <person name="Larsen T.O."/>
            <person name="Kjaerboelling I."/>
            <person name="Rothschild-Mancinelli K."/>
            <person name="Lyhne E.K."/>
            <person name="Kogle M.E."/>
            <person name="Barry K."/>
            <person name="Clum A."/>
            <person name="Na H."/>
            <person name="Ledsgaard L."/>
            <person name="Lin J."/>
            <person name="Lipzen A."/>
            <person name="Kuo A."/>
            <person name="Riley R."/>
            <person name="Mondo S."/>
            <person name="Labutti K."/>
            <person name="Haridas S."/>
            <person name="Pangalinan J."/>
            <person name="Salamov A.A."/>
            <person name="Simmons B.A."/>
            <person name="Magnuson J.K."/>
            <person name="Chen J."/>
            <person name="Drula E."/>
            <person name="Henrissat B."/>
            <person name="Wiebenga A."/>
            <person name="Lubbers R.J."/>
            <person name="Gomes A.C."/>
            <person name="Makela M.R."/>
            <person name="Stajich J."/>
            <person name="Grigoriev I.V."/>
            <person name="Mortensen U.H."/>
            <person name="De Vries R.P."/>
            <person name="Baker S.E."/>
            <person name="Andersen M.R."/>
        </authorList>
    </citation>
    <scope>NUCLEOTIDE SEQUENCE [LARGE SCALE GENOMIC DNA]</scope>
    <source>
        <strain evidence="2 3">CBS 588.65</strain>
    </source>
</reference>
<feature type="region of interest" description="Disordered" evidence="1">
    <location>
        <begin position="478"/>
        <end position="500"/>
    </location>
</feature>
<organism evidence="2 3">
    <name type="scientific">Aspergillus granulosus</name>
    <dbReference type="NCBI Taxonomy" id="176169"/>
    <lineage>
        <taxon>Eukaryota</taxon>
        <taxon>Fungi</taxon>
        <taxon>Dikarya</taxon>
        <taxon>Ascomycota</taxon>
        <taxon>Pezizomycotina</taxon>
        <taxon>Eurotiomycetes</taxon>
        <taxon>Eurotiomycetidae</taxon>
        <taxon>Eurotiales</taxon>
        <taxon>Aspergillaceae</taxon>
        <taxon>Aspergillus</taxon>
        <taxon>Aspergillus subgen. Nidulantes</taxon>
    </lineage>
</organism>
<name>A0ABR4GVL1_9EURO</name>
<protein>
    <recommendedName>
        <fullName evidence="4">Myb-like domain-containing protein</fullName>
    </recommendedName>
</protein>
<feature type="region of interest" description="Disordered" evidence="1">
    <location>
        <begin position="546"/>
        <end position="603"/>
    </location>
</feature>
<accession>A0ABR4GVL1</accession>
<feature type="compositionally biased region" description="Low complexity" evidence="1">
    <location>
        <begin position="554"/>
        <end position="569"/>
    </location>
</feature>
<feature type="region of interest" description="Disordered" evidence="1">
    <location>
        <begin position="217"/>
        <end position="261"/>
    </location>
</feature>
<feature type="compositionally biased region" description="Polar residues" evidence="1">
    <location>
        <begin position="243"/>
        <end position="255"/>
    </location>
</feature>
<feature type="compositionally biased region" description="Basic residues" evidence="1">
    <location>
        <begin position="589"/>
        <end position="603"/>
    </location>
</feature>
<evidence type="ECO:0000313" key="2">
    <source>
        <dbReference type="EMBL" id="KAL2803111.1"/>
    </source>
</evidence>
<dbReference type="EMBL" id="JBFXLT010000151">
    <property type="protein sequence ID" value="KAL2803111.1"/>
    <property type="molecule type" value="Genomic_DNA"/>
</dbReference>
<feature type="compositionally biased region" description="Polar residues" evidence="1">
    <location>
        <begin position="226"/>
        <end position="235"/>
    </location>
</feature>
<keyword evidence="3" id="KW-1185">Reference proteome</keyword>
<sequence length="603" mass="66180">MSTFLFYNPNSNPSRYSKKARFSKRESVLLGTKQSALNLDHDGKVNRGSTSSVCPAQSSIRNIYDLQPVGLAPSTATLRSTEPPNQDNETFSEHNISDVESLRSLFLGSDLGAGARFLEDTCITQPDPRFDGQQSIRDSRQPLEGVASEPDLATYYLNLSPSPKLRAHDFVIADDHATGHQSEVILPLRADDPTNFGESAAVWESDERYTSLNDDETRMDADEGTSIDQSVNKPASDSGPCPGTSSPALTESSDFGSPHYANEYDSLVENAHGSIRDPETCHIAPTEETCLWDLDNTFTTSQQPLVGKEREGSVPNITGVVPESNRVSPISLTGACSETGAQGHASSEPTSPQKLPVNYPIVLGKAPFASEKPTHARSSSRTSSYLSCRKTVAEFSHVEIPSRPIAEVSRPSVAITSPDRRDWSYHPSLINGPWRLDGTTLSIDLRDAEQVPIFVGYSSFRVYEGKLTQSLTFFQGPTNGPLVNKPARTPSPPVPARGPLSLEQKQRLVKLKQEGYTWDEIVPKFPGRKRSNLQAIYSRSLKDFRRPGSLQNYPSRRPSSVPRSSSNSRILAEMAGNGRIKAQRTNQGKGKKSRYNLRARGNR</sequence>
<evidence type="ECO:0008006" key="4">
    <source>
        <dbReference type="Google" id="ProtNLM"/>
    </source>
</evidence>
<evidence type="ECO:0000256" key="1">
    <source>
        <dbReference type="SAM" id="MobiDB-lite"/>
    </source>
</evidence>